<feature type="domain" description="Bacterial type II secretion system protein E" evidence="2">
    <location>
        <begin position="194"/>
        <end position="208"/>
    </location>
</feature>
<dbReference type="SMART" id="SM00382">
    <property type="entry name" value="AAA"/>
    <property type="match status" value="1"/>
</dbReference>
<protein>
    <submittedName>
        <fullName evidence="3">Type IV pilus twitching motility protein PilT</fullName>
    </submittedName>
</protein>
<dbReference type="Gene3D" id="3.30.450.90">
    <property type="match status" value="1"/>
</dbReference>
<comment type="similarity">
    <text evidence="1">Belongs to the GSP E family.</text>
</comment>
<dbReference type="Pfam" id="PF00437">
    <property type="entry name" value="T2SSE"/>
    <property type="match status" value="1"/>
</dbReference>
<organism evidence="3 4">
    <name type="scientific">Fusibacter bizertensis</name>
    <dbReference type="NCBI Taxonomy" id="1488331"/>
    <lineage>
        <taxon>Bacteria</taxon>
        <taxon>Bacillati</taxon>
        <taxon>Bacillota</taxon>
        <taxon>Clostridia</taxon>
        <taxon>Eubacteriales</taxon>
        <taxon>Eubacteriales Family XII. Incertae Sedis</taxon>
        <taxon>Fusibacter</taxon>
    </lineage>
</organism>
<dbReference type="InterPro" id="IPR027417">
    <property type="entry name" value="P-loop_NTPase"/>
</dbReference>
<dbReference type="EMBL" id="JARYZI010000012">
    <property type="protein sequence ID" value="MDH8679417.1"/>
    <property type="molecule type" value="Genomic_DNA"/>
</dbReference>
<evidence type="ECO:0000313" key="3">
    <source>
        <dbReference type="EMBL" id="MDH8679417.1"/>
    </source>
</evidence>
<dbReference type="CDD" id="cd01131">
    <property type="entry name" value="PilT"/>
    <property type="match status" value="1"/>
</dbReference>
<dbReference type="InterPro" id="IPR001482">
    <property type="entry name" value="T2SS/T4SS_dom"/>
</dbReference>
<dbReference type="SUPFAM" id="SSF52540">
    <property type="entry name" value="P-loop containing nucleoside triphosphate hydrolases"/>
    <property type="match status" value="1"/>
</dbReference>
<accession>A0ABT6NG70</accession>
<sequence>MMTITEILTTAVQLNASDVHLAVGNPPTIRVDGELKALEKRILKESDTMSYAKDMLTDEQYEKLMNDGQVDFAYRIPNQNVYRVNAFRYSDKIGLACRVISEHIPTAKELELPETIERVAGFTSGLVLVTGPTGCGKSTTIASIIDAINKKKSCHVLTIEDPIEYIHKNKKSIITQREVGRDCNNFSDALRAGLRQDPDVIMVGEMRDLETISTAITAAETGHLVLATLHTRNAYQTIERIIDVFPGPHQQQIRVQLATSLVAVFSQRLLPRKRSNGRIAAVESLIVTPAIRNLIRENKVHQLYSFIQTGQKSGMQTMDDYLLGLYRSNVIERNTLLEHVTERETILKLIG</sequence>
<evidence type="ECO:0000256" key="1">
    <source>
        <dbReference type="ARBA" id="ARBA00006611"/>
    </source>
</evidence>
<proteinExistence type="inferred from homology"/>
<dbReference type="InterPro" id="IPR006321">
    <property type="entry name" value="PilT/PilU"/>
</dbReference>
<dbReference type="Gene3D" id="3.40.50.300">
    <property type="entry name" value="P-loop containing nucleotide triphosphate hydrolases"/>
    <property type="match status" value="1"/>
</dbReference>
<dbReference type="PANTHER" id="PTHR30486">
    <property type="entry name" value="TWITCHING MOTILITY PROTEIN PILT"/>
    <property type="match status" value="1"/>
</dbReference>
<dbReference type="InterPro" id="IPR003593">
    <property type="entry name" value="AAA+_ATPase"/>
</dbReference>
<dbReference type="PROSITE" id="PS00662">
    <property type="entry name" value="T2SP_E"/>
    <property type="match status" value="1"/>
</dbReference>
<dbReference type="Proteomes" id="UP001158045">
    <property type="component" value="Unassembled WGS sequence"/>
</dbReference>
<gene>
    <name evidence="3" type="ORF">QE109_14760</name>
</gene>
<evidence type="ECO:0000313" key="4">
    <source>
        <dbReference type="Proteomes" id="UP001158045"/>
    </source>
</evidence>
<evidence type="ECO:0000259" key="2">
    <source>
        <dbReference type="PROSITE" id="PS00662"/>
    </source>
</evidence>
<keyword evidence="4" id="KW-1185">Reference proteome</keyword>
<name>A0ABT6NG70_9FIRM</name>
<dbReference type="NCBIfam" id="TIGR01420">
    <property type="entry name" value="pilT_fam"/>
    <property type="match status" value="1"/>
</dbReference>
<comment type="caution">
    <text evidence="3">The sequence shown here is derived from an EMBL/GenBank/DDBJ whole genome shotgun (WGS) entry which is preliminary data.</text>
</comment>
<dbReference type="InterPro" id="IPR050921">
    <property type="entry name" value="T4SS_GSP_E_ATPase"/>
</dbReference>
<reference evidence="3 4" key="1">
    <citation type="submission" date="2023-04" db="EMBL/GenBank/DDBJ databases">
        <title>Fusibacter bizertensis strain WBS, isolated from littoral bottom sediments of the Arctic seas - biochemical and genomic analysis.</title>
        <authorList>
            <person name="Brioukhanov A.L."/>
        </authorList>
    </citation>
    <scope>NUCLEOTIDE SEQUENCE [LARGE SCALE GENOMIC DNA]</scope>
    <source>
        <strain evidence="3 4">WBS</strain>
    </source>
</reference>